<dbReference type="EMBL" id="LFJC01000003">
    <property type="protein sequence ID" value="PIT05687.1"/>
    <property type="molecule type" value="Genomic_DNA"/>
</dbReference>
<dbReference type="Gene3D" id="1.25.40.10">
    <property type="entry name" value="Tetratricopeptide repeat domain"/>
    <property type="match status" value="2"/>
</dbReference>
<evidence type="ECO:0000313" key="4">
    <source>
        <dbReference type="Proteomes" id="UP000228930"/>
    </source>
</evidence>
<keyword evidence="4" id="KW-1185">Reference proteome</keyword>
<name>A0A2M6UMC8_9BRAD</name>
<dbReference type="SUPFAM" id="SSF48452">
    <property type="entry name" value="TPR-like"/>
    <property type="match status" value="2"/>
</dbReference>
<evidence type="ECO:0000256" key="2">
    <source>
        <dbReference type="ARBA" id="ARBA00022803"/>
    </source>
</evidence>
<dbReference type="RefSeq" id="WP_100180799.1">
    <property type="nucleotide sequence ID" value="NZ_LFJC01000003.1"/>
</dbReference>
<evidence type="ECO:0008006" key="5">
    <source>
        <dbReference type="Google" id="ProtNLM"/>
    </source>
</evidence>
<proteinExistence type="predicted"/>
<organism evidence="3 4">
    <name type="scientific">Bradyrhizobium nitroreducens</name>
    <dbReference type="NCBI Taxonomy" id="709803"/>
    <lineage>
        <taxon>Bacteria</taxon>
        <taxon>Pseudomonadati</taxon>
        <taxon>Pseudomonadota</taxon>
        <taxon>Alphaproteobacteria</taxon>
        <taxon>Hyphomicrobiales</taxon>
        <taxon>Nitrobacteraceae</taxon>
        <taxon>Bradyrhizobium</taxon>
    </lineage>
</organism>
<gene>
    <name evidence="3" type="ORF">TSA1_36885</name>
</gene>
<evidence type="ECO:0000256" key="1">
    <source>
        <dbReference type="ARBA" id="ARBA00022737"/>
    </source>
</evidence>
<evidence type="ECO:0000313" key="3">
    <source>
        <dbReference type="EMBL" id="PIT05687.1"/>
    </source>
</evidence>
<keyword evidence="1" id="KW-0677">Repeat</keyword>
<dbReference type="PANTHER" id="PTHR45641">
    <property type="entry name" value="TETRATRICOPEPTIDE REPEAT PROTEIN (AFU_ORTHOLOGUE AFUA_6G03870)"/>
    <property type="match status" value="1"/>
</dbReference>
<reference evidence="3 4" key="1">
    <citation type="submission" date="2015-06" db="EMBL/GenBank/DDBJ databases">
        <title>Comparative genome analysis of nirS-carrying Bradyrhizobium sp. strains.</title>
        <authorList>
            <person name="Ishii S."/>
            <person name="Jang J."/>
            <person name="Nishizawa T."/>
            <person name="Senoo K."/>
        </authorList>
    </citation>
    <scope>NUCLEOTIDE SEQUENCE [LARGE SCALE GENOMIC DNA]</scope>
    <source>
        <strain evidence="3 4">TSA1</strain>
    </source>
</reference>
<accession>A0A2M6UMC8</accession>
<dbReference type="Proteomes" id="UP000228930">
    <property type="component" value="Unassembled WGS sequence"/>
</dbReference>
<dbReference type="Pfam" id="PF13424">
    <property type="entry name" value="TPR_12"/>
    <property type="match status" value="1"/>
</dbReference>
<keyword evidence="2" id="KW-0802">TPR repeat</keyword>
<dbReference type="Pfam" id="PF13374">
    <property type="entry name" value="TPR_10"/>
    <property type="match status" value="1"/>
</dbReference>
<sequence>MASFYAESHLRHIAGLEQRHGSISDEVVTALRTLIKLICRSEDPVEAIPFLDRCISIQESLHGPQSIMGDLDDWIGRAGHVDFKLVEPFQLRRLAIKSKLFGADSPEAARECEAIARRWASQGDYSRARAFLERSISILEKLHGAASVEVATTVDALAEIGARLTKWAEAETSLQRSLHLKETIFGKRSEEAGRTLLTSAIVHANSSKLDRHGTRFERLRKAATAFAAGLDIIEERFGPDSLEVQKALEAMILAYLDCGEFSNAEPLLKRLLEICERTYGDDAAALLWILAELAAGYARERVDEAEPVLERGFAVLRTFLDVGKPIFHRSIVNMAGNRNVLYGGRQKGVLETLVQASETLRGNLRKRWGA</sequence>
<protein>
    <recommendedName>
        <fullName evidence="5">MalT-like TPR region domain-containing protein</fullName>
    </recommendedName>
</protein>
<comment type="caution">
    <text evidence="3">The sequence shown here is derived from an EMBL/GenBank/DDBJ whole genome shotgun (WGS) entry which is preliminary data.</text>
</comment>
<dbReference type="InterPro" id="IPR011990">
    <property type="entry name" value="TPR-like_helical_dom_sf"/>
</dbReference>
<dbReference type="AlphaFoldDB" id="A0A2M6UMC8"/>
<dbReference type="PANTHER" id="PTHR45641:SF19">
    <property type="entry name" value="NEPHROCYSTIN-3"/>
    <property type="match status" value="1"/>
</dbReference>